<evidence type="ECO:0000256" key="13">
    <source>
        <dbReference type="ARBA" id="ARBA00023002"/>
    </source>
</evidence>
<dbReference type="InterPro" id="IPR013328">
    <property type="entry name" value="6PGD_dom2"/>
</dbReference>
<evidence type="ECO:0000256" key="8">
    <source>
        <dbReference type="ARBA" id="ARBA00022679"/>
    </source>
</evidence>
<evidence type="ECO:0000256" key="17">
    <source>
        <dbReference type="ARBA" id="ARBA00048640"/>
    </source>
</evidence>
<evidence type="ECO:0000256" key="6">
    <source>
        <dbReference type="ARBA" id="ARBA00011738"/>
    </source>
</evidence>
<keyword evidence="12 18" id="KW-0521">NADP</keyword>
<dbReference type="SUPFAM" id="SSF51735">
    <property type="entry name" value="NAD(P)-binding Rossmann-fold domains"/>
    <property type="match status" value="1"/>
</dbReference>
<dbReference type="OrthoDB" id="9804542at2"/>
<dbReference type="GO" id="GO:0019521">
    <property type="term" value="P:D-gluconate metabolic process"/>
    <property type="evidence" value="ECO:0007669"/>
    <property type="project" value="UniProtKB-KW"/>
</dbReference>
<comment type="similarity">
    <text evidence="4 18">Belongs to the 6-phosphogluconate dehydrogenase family.</text>
</comment>
<dbReference type="InterPro" id="IPR006183">
    <property type="entry name" value="Pgluconate_DH"/>
</dbReference>
<keyword evidence="13 18" id="KW-0560">Oxidoreductase</keyword>
<comment type="subunit">
    <text evidence="6">Homodimer.</text>
</comment>
<dbReference type="InterPro" id="IPR006001">
    <property type="entry name" value="Therm_gnt_kin"/>
</dbReference>
<dbReference type="Gene3D" id="1.10.1040.10">
    <property type="entry name" value="N-(1-d-carboxylethyl)-l-norvaline Dehydrogenase, domain 2"/>
    <property type="match status" value="1"/>
</dbReference>
<dbReference type="Gene3D" id="1.20.5.320">
    <property type="entry name" value="6-Phosphogluconate Dehydrogenase, domain 3"/>
    <property type="match status" value="1"/>
</dbReference>
<proteinExistence type="inferred from homology"/>
<dbReference type="NCBIfam" id="TIGR01313">
    <property type="entry name" value="therm_gnt_kin"/>
    <property type="match status" value="1"/>
</dbReference>
<evidence type="ECO:0000256" key="12">
    <source>
        <dbReference type="ARBA" id="ARBA00022857"/>
    </source>
</evidence>
<dbReference type="FunFam" id="1.10.1040.10:FF:000032">
    <property type="entry name" value="6-phosphogluconate dehydrogenase, decarboxylating"/>
    <property type="match status" value="1"/>
</dbReference>
<evidence type="ECO:0000256" key="1">
    <source>
        <dbReference type="ARBA" id="ARBA00002526"/>
    </source>
</evidence>
<keyword evidence="10" id="KW-0418">Kinase</keyword>
<dbReference type="Pfam" id="PF03446">
    <property type="entry name" value="NAD_binding_2"/>
    <property type="match status" value="1"/>
</dbReference>
<comment type="catalytic activity">
    <reaction evidence="17 18">
        <text>6-phospho-D-gluconate + NADP(+) = D-ribulose 5-phosphate + CO2 + NADPH</text>
        <dbReference type="Rhea" id="RHEA:10116"/>
        <dbReference type="ChEBI" id="CHEBI:16526"/>
        <dbReference type="ChEBI" id="CHEBI:57783"/>
        <dbReference type="ChEBI" id="CHEBI:58121"/>
        <dbReference type="ChEBI" id="CHEBI:58349"/>
        <dbReference type="ChEBI" id="CHEBI:58759"/>
        <dbReference type="EC" id="1.1.1.44"/>
    </reaction>
</comment>
<evidence type="ECO:0000259" key="19">
    <source>
        <dbReference type="SMART" id="SM01350"/>
    </source>
</evidence>
<dbReference type="InterPro" id="IPR006184">
    <property type="entry name" value="6PGdom_BS"/>
</dbReference>
<dbReference type="GO" id="GO:0050661">
    <property type="term" value="F:NADP binding"/>
    <property type="evidence" value="ECO:0007669"/>
    <property type="project" value="InterPro"/>
</dbReference>
<dbReference type="AlphaFoldDB" id="A0A554VS53"/>
<sequence length="639" mass="71552">MKVDLKEVYIVFGVSGCGKTTLGKELATILNIPFYDADNFHPDENIKKMSDGIPLDDNDRAPWLQILADQIIDWNKGKGAVLACSALKREYRNTLQSVDHKYIKWIFLEASYDVILRRLEARQGHFFKQELLVSQFDTLEKPKQGICINVEQSIENSITQIKLELNISQSELGLIGLGVMGKSLAKNILSRGFSLSVYNRQVENKEVDIAKHFVDEQSKDVNVLGFDDLSSFVNSLEKPRTIMIMVNAGKPIDMVIESILPLLSKGDCLIDGGNSHYKKTLEREQLVSRSGIHFLGTGVSGGEEGALKGPSIMPGGSKEAYIRSGKFLEAIAARDKNNNSCCTYVGPEGAGHYVKMIHNGIEYAEMQLLSEIYHFLRFYGNKSPEQISGIFESWRTNKKDSFLLEITADILRKKEGKEFLIDKILDKAGQKGTGGWSTVSALEIGMPISTISEAVMARNLSGMKSEREIASEIYNLKPSTGIDDEEFLNTLEKAFYATSIINHAIGFDLISQASQEYQWNLNLSEIARIWTNGCIIRSDLMEQISVLFKDSDSISLLLFPEIVEILKTDITTLTDIVSIAMRSGYSLPVMSAATNYFLTYTSKQSSANMIQAQRDYFGAHTYQRVDAPLTQYFHTNWKN</sequence>
<dbReference type="InterPro" id="IPR031322">
    <property type="entry name" value="Shikimate/glucono_kinase"/>
</dbReference>
<name>A0A554VS53_9FLAO</name>
<dbReference type="UniPathway" id="UPA00115">
    <property type="reaction ID" value="UER00410"/>
</dbReference>
<evidence type="ECO:0000313" key="21">
    <source>
        <dbReference type="Proteomes" id="UP000318833"/>
    </source>
</evidence>
<evidence type="ECO:0000256" key="18">
    <source>
        <dbReference type="RuleBase" id="RU000485"/>
    </source>
</evidence>
<dbReference type="SUPFAM" id="SSF48179">
    <property type="entry name" value="6-phosphogluconate dehydrogenase C-terminal domain-like"/>
    <property type="match status" value="1"/>
</dbReference>
<dbReference type="FunFam" id="3.40.50.300:FF:000522">
    <property type="entry name" value="Gluconokinase"/>
    <property type="match status" value="1"/>
</dbReference>
<dbReference type="Gene3D" id="3.40.50.300">
    <property type="entry name" value="P-loop containing nucleotide triphosphate hydrolases"/>
    <property type="match status" value="1"/>
</dbReference>
<dbReference type="GO" id="GO:0006098">
    <property type="term" value="P:pentose-phosphate shunt"/>
    <property type="evidence" value="ECO:0007669"/>
    <property type="project" value="UniProtKB-UniPathway"/>
</dbReference>
<dbReference type="SMART" id="SM01350">
    <property type="entry name" value="6PGD"/>
    <property type="match status" value="1"/>
</dbReference>
<gene>
    <name evidence="20" type="primary">gndA</name>
    <name evidence="20" type="ORF">FOF46_00465</name>
</gene>
<dbReference type="NCBIfam" id="TIGR00873">
    <property type="entry name" value="gnd"/>
    <property type="match status" value="1"/>
</dbReference>
<dbReference type="PRINTS" id="PR00076">
    <property type="entry name" value="6PGDHDRGNASE"/>
</dbReference>
<dbReference type="EC" id="1.1.1.44" evidence="18"/>
<evidence type="ECO:0000256" key="7">
    <source>
        <dbReference type="ARBA" id="ARBA00018193"/>
    </source>
</evidence>
<evidence type="ECO:0000256" key="4">
    <source>
        <dbReference type="ARBA" id="ARBA00008419"/>
    </source>
</evidence>
<dbReference type="InterPro" id="IPR006115">
    <property type="entry name" value="6PGDH_NADP-bd"/>
</dbReference>
<dbReference type="EMBL" id="VLNR01000001">
    <property type="protein sequence ID" value="TSE11489.1"/>
    <property type="molecule type" value="Genomic_DNA"/>
</dbReference>
<dbReference type="GO" id="GO:0005524">
    <property type="term" value="F:ATP binding"/>
    <property type="evidence" value="ECO:0007669"/>
    <property type="project" value="UniProtKB-KW"/>
</dbReference>
<feature type="domain" description="6-phosphogluconate dehydrogenase C-terminal" evidence="19">
    <location>
        <begin position="351"/>
        <end position="638"/>
    </location>
</feature>
<dbReference type="SUPFAM" id="SSF52540">
    <property type="entry name" value="P-loop containing nucleoside triphosphate hydrolases"/>
    <property type="match status" value="1"/>
</dbReference>
<keyword evidence="14 18" id="KW-0311">Gluconate utilization</keyword>
<dbReference type="Pfam" id="PF00393">
    <property type="entry name" value="6PGD"/>
    <property type="match status" value="1"/>
</dbReference>
<comment type="catalytic activity">
    <reaction evidence="16">
        <text>D-gluconate + ATP = 6-phospho-D-gluconate + ADP + H(+)</text>
        <dbReference type="Rhea" id="RHEA:19433"/>
        <dbReference type="ChEBI" id="CHEBI:15378"/>
        <dbReference type="ChEBI" id="CHEBI:18391"/>
        <dbReference type="ChEBI" id="CHEBI:30616"/>
        <dbReference type="ChEBI" id="CHEBI:58759"/>
        <dbReference type="ChEBI" id="CHEBI:456216"/>
        <dbReference type="EC" id="2.7.1.12"/>
    </reaction>
</comment>
<evidence type="ECO:0000256" key="14">
    <source>
        <dbReference type="ARBA" id="ARBA00023064"/>
    </source>
</evidence>
<dbReference type="GO" id="GO:0004616">
    <property type="term" value="F:phosphogluconate dehydrogenase (decarboxylating) activity"/>
    <property type="evidence" value="ECO:0007669"/>
    <property type="project" value="UniProtKB-EC"/>
</dbReference>
<dbReference type="GO" id="GO:0046316">
    <property type="term" value="F:gluconokinase activity"/>
    <property type="evidence" value="ECO:0007669"/>
    <property type="project" value="UniProtKB-EC"/>
</dbReference>
<dbReference type="PANTHER" id="PTHR11811">
    <property type="entry name" value="6-PHOSPHOGLUCONATE DEHYDROGENASE"/>
    <property type="match status" value="1"/>
</dbReference>
<keyword evidence="21" id="KW-1185">Reference proteome</keyword>
<dbReference type="Gene3D" id="3.40.50.720">
    <property type="entry name" value="NAD(P)-binding Rossmann-like Domain"/>
    <property type="match status" value="1"/>
</dbReference>
<comment type="similarity">
    <text evidence="5">Belongs to the gluconokinase GntK/GntV family.</text>
</comment>
<dbReference type="Proteomes" id="UP000318833">
    <property type="component" value="Unassembled WGS sequence"/>
</dbReference>
<evidence type="ECO:0000256" key="5">
    <source>
        <dbReference type="ARBA" id="ARBA00008420"/>
    </source>
</evidence>
<evidence type="ECO:0000256" key="3">
    <source>
        <dbReference type="ARBA" id="ARBA00004874"/>
    </source>
</evidence>
<evidence type="ECO:0000256" key="16">
    <source>
        <dbReference type="ARBA" id="ARBA00048090"/>
    </source>
</evidence>
<keyword evidence="9" id="KW-0547">Nucleotide-binding</keyword>
<comment type="pathway">
    <text evidence="2">Carbohydrate acid metabolism.</text>
</comment>
<evidence type="ECO:0000256" key="15">
    <source>
        <dbReference type="ARBA" id="ARBA00023126"/>
    </source>
</evidence>
<evidence type="ECO:0000256" key="2">
    <source>
        <dbReference type="ARBA" id="ARBA00004761"/>
    </source>
</evidence>
<dbReference type="Pfam" id="PF01202">
    <property type="entry name" value="SKI"/>
    <property type="match status" value="1"/>
</dbReference>
<evidence type="ECO:0000313" key="20">
    <source>
        <dbReference type="EMBL" id="TSE11489.1"/>
    </source>
</evidence>
<evidence type="ECO:0000256" key="11">
    <source>
        <dbReference type="ARBA" id="ARBA00022840"/>
    </source>
</evidence>
<comment type="caution">
    <text evidence="20">The sequence shown here is derived from an EMBL/GenBank/DDBJ whole genome shotgun (WGS) entry which is preliminary data.</text>
</comment>
<keyword evidence="11" id="KW-0067">ATP-binding</keyword>
<reference evidence="20 21" key="1">
    <citation type="submission" date="2019-07" db="EMBL/GenBank/DDBJ databases">
        <title>The draft genome sequence of Aquimarina algiphila M91.</title>
        <authorList>
            <person name="Meng X."/>
        </authorList>
    </citation>
    <scope>NUCLEOTIDE SEQUENCE [LARGE SCALE GENOMIC DNA]</scope>
    <source>
        <strain evidence="20 21">M91</strain>
    </source>
</reference>
<dbReference type="InterPro" id="IPR036291">
    <property type="entry name" value="NAD(P)-bd_dom_sf"/>
</dbReference>
<dbReference type="PROSITE" id="PS00461">
    <property type="entry name" value="6PGD"/>
    <property type="match status" value="1"/>
</dbReference>
<dbReference type="CDD" id="cd02021">
    <property type="entry name" value="GntK"/>
    <property type="match status" value="1"/>
</dbReference>
<comment type="pathway">
    <text evidence="3 18">Carbohydrate degradation; pentose phosphate pathway; D-ribulose 5-phosphate from D-glucose 6-phosphate (oxidative stage): step 3/3.</text>
</comment>
<organism evidence="20 21">
    <name type="scientific">Aquimarina algiphila</name>
    <dbReference type="NCBI Taxonomy" id="2047982"/>
    <lineage>
        <taxon>Bacteria</taxon>
        <taxon>Pseudomonadati</taxon>
        <taxon>Bacteroidota</taxon>
        <taxon>Flavobacteriia</taxon>
        <taxon>Flavobacteriales</taxon>
        <taxon>Flavobacteriaceae</taxon>
        <taxon>Aquimarina</taxon>
    </lineage>
</organism>
<dbReference type="InterPro" id="IPR008927">
    <property type="entry name" value="6-PGluconate_DH-like_C_sf"/>
</dbReference>
<protein>
    <recommendedName>
        <fullName evidence="7 18">6-phosphogluconate dehydrogenase, decarboxylating</fullName>
        <ecNumber evidence="18">1.1.1.44</ecNumber>
    </recommendedName>
</protein>
<dbReference type="InterPro" id="IPR006114">
    <property type="entry name" value="6PGDH_C"/>
</dbReference>
<evidence type="ECO:0000256" key="10">
    <source>
        <dbReference type="ARBA" id="ARBA00022777"/>
    </source>
</evidence>
<keyword evidence="15 18" id="KW-0570">Pentose shunt</keyword>
<evidence type="ECO:0000256" key="9">
    <source>
        <dbReference type="ARBA" id="ARBA00022741"/>
    </source>
</evidence>
<comment type="function">
    <text evidence="1">Catalyzes the oxidative decarboxylation of 6-phosphogluconate to ribulose 5-phosphate and CO(2), with concomitant reduction of NADP to NADPH.</text>
</comment>
<dbReference type="NCBIfam" id="NF006765">
    <property type="entry name" value="PRK09287.1"/>
    <property type="match status" value="1"/>
</dbReference>
<accession>A0A554VS53</accession>
<keyword evidence="8" id="KW-0808">Transferase</keyword>
<dbReference type="RefSeq" id="WP_143915092.1">
    <property type="nucleotide sequence ID" value="NZ_CANMIK010000004.1"/>
</dbReference>
<dbReference type="InterPro" id="IPR027417">
    <property type="entry name" value="P-loop_NTPase"/>
</dbReference>
<dbReference type="InterPro" id="IPR006113">
    <property type="entry name" value="6PGDH_Gnd/GntZ"/>
</dbReference>